<reference evidence="1 2" key="1">
    <citation type="journal article" date="2023" name="Mol. Ecol. Resour.">
        <title>Chromosome-level genome assembly of a triploid poplar Populus alba 'Berolinensis'.</title>
        <authorList>
            <person name="Chen S."/>
            <person name="Yu Y."/>
            <person name="Wang X."/>
            <person name="Wang S."/>
            <person name="Zhang T."/>
            <person name="Zhou Y."/>
            <person name="He R."/>
            <person name="Meng N."/>
            <person name="Wang Y."/>
            <person name="Liu W."/>
            <person name="Liu Z."/>
            <person name="Liu J."/>
            <person name="Guo Q."/>
            <person name="Huang H."/>
            <person name="Sederoff R.R."/>
            <person name="Wang G."/>
            <person name="Qu G."/>
            <person name="Chen S."/>
        </authorList>
    </citation>
    <scope>NUCLEOTIDE SEQUENCE [LARGE SCALE GENOMIC DNA]</scope>
    <source>
        <strain evidence="1">SC-2020</strain>
    </source>
</reference>
<dbReference type="AlphaFoldDB" id="A0AAD6WFX0"/>
<organism evidence="1 2">
    <name type="scientific">Populus alba x Populus x berolinensis</name>
    <dbReference type="NCBI Taxonomy" id="444605"/>
    <lineage>
        <taxon>Eukaryota</taxon>
        <taxon>Viridiplantae</taxon>
        <taxon>Streptophyta</taxon>
        <taxon>Embryophyta</taxon>
        <taxon>Tracheophyta</taxon>
        <taxon>Spermatophyta</taxon>
        <taxon>Magnoliopsida</taxon>
        <taxon>eudicotyledons</taxon>
        <taxon>Gunneridae</taxon>
        <taxon>Pentapetalae</taxon>
        <taxon>rosids</taxon>
        <taxon>fabids</taxon>
        <taxon>Malpighiales</taxon>
        <taxon>Salicaceae</taxon>
        <taxon>Saliceae</taxon>
        <taxon>Populus</taxon>
    </lineage>
</organism>
<dbReference type="Proteomes" id="UP001164929">
    <property type="component" value="Chromosome 1"/>
</dbReference>
<sequence length="77" mass="9267">MTASVVYKFRAHIKSVFRIFGRIDKSKFEIERQICRLITFFETMVLKFMTFRTNCFGNSTPHRHIHISITFKTSTMW</sequence>
<proteinExistence type="predicted"/>
<protein>
    <submittedName>
        <fullName evidence="1">Uncharacterized protein</fullName>
    </submittedName>
</protein>
<evidence type="ECO:0000313" key="1">
    <source>
        <dbReference type="EMBL" id="KAJ7011315.1"/>
    </source>
</evidence>
<keyword evidence="2" id="KW-1185">Reference proteome</keyword>
<gene>
    <name evidence="1" type="ORF">NC653_001676</name>
</gene>
<evidence type="ECO:0000313" key="2">
    <source>
        <dbReference type="Proteomes" id="UP001164929"/>
    </source>
</evidence>
<name>A0AAD6WFX0_9ROSI</name>
<comment type="caution">
    <text evidence="1">The sequence shown here is derived from an EMBL/GenBank/DDBJ whole genome shotgun (WGS) entry which is preliminary data.</text>
</comment>
<accession>A0AAD6WFX0</accession>
<dbReference type="EMBL" id="JAQIZT010000001">
    <property type="protein sequence ID" value="KAJ7011315.1"/>
    <property type="molecule type" value="Genomic_DNA"/>
</dbReference>